<gene>
    <name evidence="1" type="ORF">GWK08_10230</name>
</gene>
<comment type="caution">
    <text evidence="1">The sequence shown here is derived from an EMBL/GenBank/DDBJ whole genome shotgun (WGS) entry which is preliminary data.</text>
</comment>
<reference evidence="1 2" key="1">
    <citation type="submission" date="2020-01" db="EMBL/GenBank/DDBJ databases">
        <title>Leptobacterium flavescens.</title>
        <authorList>
            <person name="Wang G."/>
        </authorList>
    </citation>
    <scope>NUCLEOTIDE SEQUENCE [LARGE SCALE GENOMIC DNA]</scope>
    <source>
        <strain evidence="1 2">KCTC 22160</strain>
    </source>
</reference>
<evidence type="ECO:0000313" key="1">
    <source>
        <dbReference type="EMBL" id="NER13818.1"/>
    </source>
</evidence>
<dbReference type="RefSeq" id="WP_163606993.1">
    <property type="nucleotide sequence ID" value="NZ_JAABOO010000002.1"/>
</dbReference>
<sequence length="167" mass="19428">MKSRIFLYLFIFTLLFVLFQYVNSKNYFKTTEAKIGKLEKDMASQKDSIQDLIFDNLDLQYFALEGNDDALVYYDNLGIQDLPLYISDRLLETNEQGGDNPLVPYAAMTDGGAMKINKIRVLNHKWIIADFSDGKFWGELFITYEIKEDRSVTFEVKEHLLYGRSGF</sequence>
<evidence type="ECO:0000313" key="2">
    <source>
        <dbReference type="Proteomes" id="UP000468581"/>
    </source>
</evidence>
<accession>A0A6P0UPD5</accession>
<dbReference type="GO" id="GO:0016787">
    <property type="term" value="F:hydrolase activity"/>
    <property type="evidence" value="ECO:0007669"/>
    <property type="project" value="UniProtKB-KW"/>
</dbReference>
<keyword evidence="1" id="KW-0378">Hydrolase</keyword>
<dbReference type="AlphaFoldDB" id="A0A6P0UPD5"/>
<dbReference type="EMBL" id="JAABOO010000002">
    <property type="protein sequence ID" value="NER13818.1"/>
    <property type="molecule type" value="Genomic_DNA"/>
</dbReference>
<dbReference type="Proteomes" id="UP000468581">
    <property type="component" value="Unassembled WGS sequence"/>
</dbReference>
<organism evidence="1 2">
    <name type="scientific">Leptobacterium flavescens</name>
    <dbReference type="NCBI Taxonomy" id="472055"/>
    <lineage>
        <taxon>Bacteria</taxon>
        <taxon>Pseudomonadati</taxon>
        <taxon>Bacteroidota</taxon>
        <taxon>Flavobacteriia</taxon>
        <taxon>Flavobacteriales</taxon>
        <taxon>Flavobacteriaceae</taxon>
        <taxon>Leptobacterium</taxon>
    </lineage>
</organism>
<proteinExistence type="predicted"/>
<keyword evidence="2" id="KW-1185">Reference proteome</keyword>
<protein>
    <submittedName>
        <fullName evidence="1">Hydrolase</fullName>
    </submittedName>
</protein>
<name>A0A6P0UPD5_9FLAO</name>